<organism evidence="2 3">
    <name type="scientific">Leifsonia virtsii</name>
    <dbReference type="NCBI Taxonomy" id="3035915"/>
    <lineage>
        <taxon>Bacteria</taxon>
        <taxon>Bacillati</taxon>
        <taxon>Actinomycetota</taxon>
        <taxon>Actinomycetes</taxon>
        <taxon>Micrococcales</taxon>
        <taxon>Microbacteriaceae</taxon>
        <taxon>Leifsonia</taxon>
    </lineage>
</organism>
<protein>
    <submittedName>
        <fullName evidence="2">Uncharacterized protein</fullName>
    </submittedName>
</protein>
<proteinExistence type="predicted"/>
<accession>A0ABT8IWC0</accession>
<reference evidence="2" key="1">
    <citation type="submission" date="2023-03" db="EMBL/GenBank/DDBJ databases">
        <title>MT1 and MT2 Draft Genomes of Novel Species.</title>
        <authorList>
            <person name="Venkateswaran K."/>
        </authorList>
    </citation>
    <scope>NUCLEOTIDE SEQUENCE</scope>
    <source>
        <strain evidence="2">F6_8S_P_1A</strain>
    </source>
</reference>
<dbReference type="RefSeq" id="WP_301217790.1">
    <property type="nucleotide sequence ID" value="NZ_JAROCB010000002.1"/>
</dbReference>
<dbReference type="EMBL" id="JAROCB010000002">
    <property type="protein sequence ID" value="MDN4597117.1"/>
    <property type="molecule type" value="Genomic_DNA"/>
</dbReference>
<keyword evidence="3" id="KW-1185">Reference proteome</keyword>
<feature type="compositionally biased region" description="Low complexity" evidence="1">
    <location>
        <begin position="31"/>
        <end position="42"/>
    </location>
</feature>
<dbReference type="Proteomes" id="UP001174210">
    <property type="component" value="Unassembled WGS sequence"/>
</dbReference>
<gene>
    <name evidence="2" type="ORF">P5G59_08185</name>
</gene>
<name>A0ABT8IWC0_9MICO</name>
<evidence type="ECO:0000313" key="3">
    <source>
        <dbReference type="Proteomes" id="UP001174210"/>
    </source>
</evidence>
<feature type="region of interest" description="Disordered" evidence="1">
    <location>
        <begin position="1"/>
        <end position="71"/>
    </location>
</feature>
<comment type="caution">
    <text evidence="2">The sequence shown here is derived from an EMBL/GenBank/DDBJ whole genome shotgun (WGS) entry which is preliminary data.</text>
</comment>
<evidence type="ECO:0000313" key="2">
    <source>
        <dbReference type="EMBL" id="MDN4597117.1"/>
    </source>
</evidence>
<sequence length="71" mass="7098">MTDELTPSDDPSANAAPHGAPAPSDTPVHDQPTAAGQAPAGGALDGTPELPADEENADTLQTDPLADEEQP</sequence>
<evidence type="ECO:0000256" key="1">
    <source>
        <dbReference type="SAM" id="MobiDB-lite"/>
    </source>
</evidence>